<dbReference type="EMBL" id="LSSN01000381">
    <property type="protein sequence ID" value="OMJ24242.1"/>
    <property type="molecule type" value="Genomic_DNA"/>
</dbReference>
<protein>
    <submittedName>
        <fullName evidence="1">Uncharacterized protein</fullName>
    </submittedName>
</protein>
<evidence type="ECO:0000313" key="1">
    <source>
        <dbReference type="EMBL" id="OMJ24242.1"/>
    </source>
</evidence>
<name>A0A1R1YBF8_9FUNG</name>
<gene>
    <name evidence="1" type="ORF">AYI70_g1716</name>
</gene>
<sequence>MIQALLDLVGAEFDLEQVQVFLLIFEPILYRYAGLSSHGDARLDRRLSQIVHGCCIDQLDDCAEHSCNEWESENLVPEHIESRSVPKELELDPPVRHGNPAVVEVVVPLAFKRIFQRAYN</sequence>
<reference evidence="1 2" key="1">
    <citation type="submission" date="2017-01" db="EMBL/GenBank/DDBJ databases">
        <authorList>
            <person name="Mah S.A."/>
            <person name="Swanson W.J."/>
            <person name="Moy G.W."/>
            <person name="Vacquier V.D."/>
        </authorList>
    </citation>
    <scope>NUCLEOTIDE SEQUENCE [LARGE SCALE GENOMIC DNA]</scope>
    <source>
        <strain evidence="1 2">GSMNP</strain>
    </source>
</reference>
<evidence type="ECO:0000313" key="2">
    <source>
        <dbReference type="Proteomes" id="UP000187283"/>
    </source>
</evidence>
<dbReference type="AlphaFoldDB" id="A0A1R1YBF8"/>
<keyword evidence="2" id="KW-1185">Reference proteome</keyword>
<proteinExistence type="predicted"/>
<dbReference type="Proteomes" id="UP000187283">
    <property type="component" value="Unassembled WGS sequence"/>
</dbReference>
<organism evidence="1 2">
    <name type="scientific">Smittium culicis</name>
    <dbReference type="NCBI Taxonomy" id="133412"/>
    <lineage>
        <taxon>Eukaryota</taxon>
        <taxon>Fungi</taxon>
        <taxon>Fungi incertae sedis</taxon>
        <taxon>Zoopagomycota</taxon>
        <taxon>Kickxellomycotina</taxon>
        <taxon>Harpellomycetes</taxon>
        <taxon>Harpellales</taxon>
        <taxon>Legeriomycetaceae</taxon>
        <taxon>Smittium</taxon>
    </lineage>
</organism>
<accession>A0A1R1YBF8</accession>
<comment type="caution">
    <text evidence="1">The sequence shown here is derived from an EMBL/GenBank/DDBJ whole genome shotgun (WGS) entry which is preliminary data.</text>
</comment>